<sequence length="261" mass="29449">MTDPQHLYLSLIPQALIASMLAPEAFGSYYSIGAKVHVQGESIFFEVDPGFRDADLPFELIEKRCVRTPEGALKRSVYLAIYRVLERIPVAALGNLHLVTNDGKTLTLERAPYQPHPEPRSHLYQEFSPVTPLVASRLEPHDFCDFITDPDNPVHVPRVVFSELRLGALATDPEHGAADDLPYPNLAHLRDVLVELNSDTTTKSSKLVLRQVKAGVLYRMVHNGFYVGDQQDFAYYPFPDHGLLEDQYRDWWRSAQLGPLA</sequence>
<evidence type="ECO:0000313" key="1">
    <source>
        <dbReference type="EMBL" id="TCW34551.1"/>
    </source>
</evidence>
<name>A0A4R4A6V4_MARGR</name>
<comment type="caution">
    <text evidence="1">The sequence shown here is derived from an EMBL/GenBank/DDBJ whole genome shotgun (WGS) entry which is preliminary data.</text>
</comment>
<protein>
    <submittedName>
        <fullName evidence="1">Uncharacterized protein</fullName>
    </submittedName>
</protein>
<organism evidence="1 2">
    <name type="scientific">Marichromatium gracile</name>
    <name type="common">Chromatium gracile</name>
    <dbReference type="NCBI Taxonomy" id="1048"/>
    <lineage>
        <taxon>Bacteria</taxon>
        <taxon>Pseudomonadati</taxon>
        <taxon>Pseudomonadota</taxon>
        <taxon>Gammaproteobacteria</taxon>
        <taxon>Chromatiales</taxon>
        <taxon>Chromatiaceae</taxon>
        <taxon>Marichromatium</taxon>
    </lineage>
</organism>
<evidence type="ECO:0000313" key="2">
    <source>
        <dbReference type="Proteomes" id="UP000295247"/>
    </source>
</evidence>
<accession>A0A4R4A6V4</accession>
<dbReference type="RefSeq" id="WP_132230309.1">
    <property type="nucleotide sequence ID" value="NZ_NRRH01000033.1"/>
</dbReference>
<gene>
    <name evidence="1" type="ORF">EDC29_110101</name>
</gene>
<reference evidence="1 2" key="1">
    <citation type="submission" date="2019-03" db="EMBL/GenBank/DDBJ databases">
        <title>Genomic Encyclopedia of Type Strains, Phase IV (KMG-IV): sequencing the most valuable type-strain genomes for metagenomic binning, comparative biology and taxonomic classification.</title>
        <authorList>
            <person name="Goeker M."/>
        </authorList>
    </citation>
    <scope>NUCLEOTIDE SEQUENCE [LARGE SCALE GENOMIC DNA]</scope>
    <source>
        <strain evidence="1 2">DSM 203</strain>
    </source>
</reference>
<dbReference type="Proteomes" id="UP000295247">
    <property type="component" value="Unassembled WGS sequence"/>
</dbReference>
<proteinExistence type="predicted"/>
<dbReference type="AlphaFoldDB" id="A0A4R4A6V4"/>
<dbReference type="EMBL" id="SMDC01000010">
    <property type="protein sequence ID" value="TCW34551.1"/>
    <property type="molecule type" value="Genomic_DNA"/>
</dbReference>